<dbReference type="GO" id="GO:0050852">
    <property type="term" value="P:T cell receptor signaling pathway"/>
    <property type="evidence" value="ECO:0007669"/>
    <property type="project" value="TreeGrafter"/>
</dbReference>
<dbReference type="PANTHER" id="PTHR24100">
    <property type="entry name" value="BUTYROPHILIN"/>
    <property type="match status" value="1"/>
</dbReference>
<keyword evidence="5" id="KW-1015">Disulfide bond</keyword>
<keyword evidence="2 7" id="KW-0812">Transmembrane</keyword>
<dbReference type="InterPro" id="IPR050504">
    <property type="entry name" value="IgSF_BTN/MOG"/>
</dbReference>
<feature type="transmembrane region" description="Helical" evidence="7">
    <location>
        <begin position="204"/>
        <end position="229"/>
    </location>
</feature>
<name>A0A6P5PT00_MUSCR</name>
<evidence type="ECO:0000259" key="8">
    <source>
        <dbReference type="PROSITE" id="PS50835"/>
    </source>
</evidence>
<dbReference type="GO" id="GO:0001817">
    <property type="term" value="P:regulation of cytokine production"/>
    <property type="evidence" value="ECO:0007669"/>
    <property type="project" value="TreeGrafter"/>
</dbReference>
<dbReference type="FunFam" id="2.60.40.10:FF:000088">
    <property type="entry name" value="Butyrophilin subfamily 1 member A1"/>
    <property type="match status" value="1"/>
</dbReference>
<evidence type="ECO:0000256" key="7">
    <source>
        <dbReference type="SAM" id="Phobius"/>
    </source>
</evidence>
<sequence>MFLRTQMEESHADIFELIKPHFGVMEPSACCLPGFFMAFLLLQTTVLTQAMSLDIQINIQVPDTEGVLLECTSGSLIPPAEMTWRDSKGNIIPHSTTFDSQDRAGLLYLKSSILLKNRVQSPITCSIYNVTTSQEKKRSIVLPDILFKSEYMSLMSNKFSCPLIYLFITFFLNCLRGILDLCCLKGKPVYFRELINKIKEVLNIKMRACCTLIWEFLLLVLYIAFLPFYLKFRSRVSILDDAYPLYSNWLWDICIVLIVLMIFFTGLSLFLLWTLNCYGQMSYLPSMSTDFSNHDSEQNSSKSSEFQENYDMNCEMFLGTFEETIFSQHQESCEEDSFNPLQPLRLDCRLNWKT</sequence>
<dbReference type="Gene3D" id="2.60.40.10">
    <property type="entry name" value="Immunoglobulins"/>
    <property type="match status" value="1"/>
</dbReference>
<dbReference type="GeneID" id="110293524"/>
<dbReference type="RefSeq" id="XP_021017029.1">
    <property type="nucleotide sequence ID" value="XM_021161370.1"/>
</dbReference>
<keyword evidence="9" id="KW-1185">Reference proteome</keyword>
<evidence type="ECO:0000256" key="4">
    <source>
        <dbReference type="ARBA" id="ARBA00023136"/>
    </source>
</evidence>
<gene>
    <name evidence="10" type="primary">LOC110293524</name>
</gene>
<dbReference type="Proteomes" id="UP000515126">
    <property type="component" value="Chromosome 4"/>
</dbReference>
<dbReference type="AlphaFoldDB" id="A0A6P5PT00"/>
<evidence type="ECO:0000313" key="9">
    <source>
        <dbReference type="Proteomes" id="UP000515126"/>
    </source>
</evidence>
<protein>
    <submittedName>
        <fullName evidence="10">Selection and upkeep of intraepithelial T-cells protein 10</fullName>
    </submittedName>
</protein>
<proteinExistence type="predicted"/>
<dbReference type="InterPro" id="IPR053896">
    <property type="entry name" value="BTN3A2-like_Ig-C"/>
</dbReference>
<dbReference type="Pfam" id="PF22705">
    <property type="entry name" value="C2-set_3"/>
    <property type="match status" value="1"/>
</dbReference>
<dbReference type="PROSITE" id="PS50835">
    <property type="entry name" value="IG_LIKE"/>
    <property type="match status" value="1"/>
</dbReference>
<feature type="transmembrane region" description="Helical" evidence="7">
    <location>
        <begin position="163"/>
        <end position="183"/>
    </location>
</feature>
<evidence type="ECO:0000256" key="3">
    <source>
        <dbReference type="ARBA" id="ARBA00022989"/>
    </source>
</evidence>
<keyword evidence="4 7" id="KW-0472">Membrane</keyword>
<organism evidence="9 10">
    <name type="scientific">Mus caroli</name>
    <name type="common">Ryukyu mouse</name>
    <name type="synonym">Ricefield mouse</name>
    <dbReference type="NCBI Taxonomy" id="10089"/>
    <lineage>
        <taxon>Eukaryota</taxon>
        <taxon>Metazoa</taxon>
        <taxon>Chordata</taxon>
        <taxon>Craniata</taxon>
        <taxon>Vertebrata</taxon>
        <taxon>Euteleostomi</taxon>
        <taxon>Mammalia</taxon>
        <taxon>Eutheria</taxon>
        <taxon>Euarchontoglires</taxon>
        <taxon>Glires</taxon>
        <taxon>Rodentia</taxon>
        <taxon>Myomorpha</taxon>
        <taxon>Muroidea</taxon>
        <taxon>Muridae</taxon>
        <taxon>Murinae</taxon>
        <taxon>Mus</taxon>
        <taxon>Mus</taxon>
    </lineage>
</organism>
<evidence type="ECO:0000313" key="10">
    <source>
        <dbReference type="RefSeq" id="XP_021017029.1"/>
    </source>
</evidence>
<dbReference type="GO" id="GO:0005102">
    <property type="term" value="F:signaling receptor binding"/>
    <property type="evidence" value="ECO:0007669"/>
    <property type="project" value="TreeGrafter"/>
</dbReference>
<dbReference type="InterPro" id="IPR013783">
    <property type="entry name" value="Ig-like_fold"/>
</dbReference>
<dbReference type="GO" id="GO:0009897">
    <property type="term" value="C:external side of plasma membrane"/>
    <property type="evidence" value="ECO:0007669"/>
    <property type="project" value="TreeGrafter"/>
</dbReference>
<keyword evidence="6" id="KW-0393">Immunoglobulin domain</keyword>
<dbReference type="PANTHER" id="PTHR24100:SF148">
    <property type="entry name" value="SELECTION AND UPKEEP OF INTRAEPITHELIAL T-CELLS PROTEIN 10-RELATED"/>
    <property type="match status" value="1"/>
</dbReference>
<comment type="subcellular location">
    <subcellularLocation>
        <location evidence="1">Membrane</location>
    </subcellularLocation>
</comment>
<reference evidence="10" key="1">
    <citation type="submission" date="2025-08" db="UniProtKB">
        <authorList>
            <consortium name="RefSeq"/>
        </authorList>
    </citation>
    <scope>IDENTIFICATION</scope>
</reference>
<feature type="domain" description="Ig-like" evidence="8">
    <location>
        <begin position="33"/>
        <end position="141"/>
    </location>
</feature>
<evidence type="ECO:0000256" key="1">
    <source>
        <dbReference type="ARBA" id="ARBA00004370"/>
    </source>
</evidence>
<feature type="transmembrane region" description="Helical" evidence="7">
    <location>
        <begin position="249"/>
        <end position="273"/>
    </location>
</feature>
<accession>A0A6P5PT00</accession>
<keyword evidence="3 7" id="KW-1133">Transmembrane helix</keyword>
<dbReference type="KEGG" id="mcal:110293524"/>
<dbReference type="InterPro" id="IPR007110">
    <property type="entry name" value="Ig-like_dom"/>
</dbReference>
<evidence type="ECO:0000256" key="2">
    <source>
        <dbReference type="ARBA" id="ARBA00022692"/>
    </source>
</evidence>
<evidence type="ECO:0000256" key="5">
    <source>
        <dbReference type="ARBA" id="ARBA00023157"/>
    </source>
</evidence>
<evidence type="ECO:0000256" key="6">
    <source>
        <dbReference type="ARBA" id="ARBA00023319"/>
    </source>
</evidence>